<accession>A0AA36J663</accession>
<feature type="transmembrane region" description="Helical" evidence="2">
    <location>
        <begin position="50"/>
        <end position="68"/>
    </location>
</feature>
<proteinExistence type="predicted"/>
<evidence type="ECO:0000313" key="3">
    <source>
        <dbReference type="EMBL" id="CAJ1399211.1"/>
    </source>
</evidence>
<protein>
    <submittedName>
        <fullName evidence="3">Uncharacterized protein</fullName>
    </submittedName>
</protein>
<dbReference type="EMBL" id="CAUJNA010003327">
    <property type="protein sequence ID" value="CAJ1399211.1"/>
    <property type="molecule type" value="Genomic_DNA"/>
</dbReference>
<evidence type="ECO:0000256" key="2">
    <source>
        <dbReference type="SAM" id="Phobius"/>
    </source>
</evidence>
<sequence length="121" mass="12186">MSSPWDCVCEFIRSQSANLQSIMEGLSNQHTISDLDTSDTLTLNSGMSPLHLFMFLLLAVWGFLYVNGRQTEQATKAMGGGPPSGTGGASGSGASGSGSSGSGSSSSSGGAGAGHCDSELF</sequence>
<feature type="region of interest" description="Disordered" evidence="1">
    <location>
        <begin position="73"/>
        <end position="121"/>
    </location>
</feature>
<dbReference type="AlphaFoldDB" id="A0AA36J663"/>
<evidence type="ECO:0000256" key="1">
    <source>
        <dbReference type="SAM" id="MobiDB-lite"/>
    </source>
</evidence>
<evidence type="ECO:0000313" key="4">
    <source>
        <dbReference type="Proteomes" id="UP001178507"/>
    </source>
</evidence>
<keyword evidence="2" id="KW-0472">Membrane</keyword>
<gene>
    <name evidence="3" type="ORF">EVOR1521_LOCUS22788</name>
</gene>
<keyword evidence="4" id="KW-1185">Reference proteome</keyword>
<reference evidence="3" key="1">
    <citation type="submission" date="2023-08" db="EMBL/GenBank/DDBJ databases">
        <authorList>
            <person name="Chen Y."/>
            <person name="Shah S."/>
            <person name="Dougan E. K."/>
            <person name="Thang M."/>
            <person name="Chan C."/>
        </authorList>
    </citation>
    <scope>NUCLEOTIDE SEQUENCE</scope>
</reference>
<keyword evidence="2" id="KW-0812">Transmembrane</keyword>
<feature type="compositionally biased region" description="Gly residues" evidence="1">
    <location>
        <begin position="78"/>
        <end position="101"/>
    </location>
</feature>
<keyword evidence="2" id="KW-1133">Transmembrane helix</keyword>
<name>A0AA36J663_9DINO</name>
<dbReference type="Proteomes" id="UP001178507">
    <property type="component" value="Unassembled WGS sequence"/>
</dbReference>
<organism evidence="3 4">
    <name type="scientific">Effrenium voratum</name>
    <dbReference type="NCBI Taxonomy" id="2562239"/>
    <lineage>
        <taxon>Eukaryota</taxon>
        <taxon>Sar</taxon>
        <taxon>Alveolata</taxon>
        <taxon>Dinophyceae</taxon>
        <taxon>Suessiales</taxon>
        <taxon>Symbiodiniaceae</taxon>
        <taxon>Effrenium</taxon>
    </lineage>
</organism>
<comment type="caution">
    <text evidence="3">The sequence shown here is derived from an EMBL/GenBank/DDBJ whole genome shotgun (WGS) entry which is preliminary data.</text>
</comment>